<gene>
    <name evidence="2" type="ORF">XELAEV_18043003mg</name>
</gene>
<protein>
    <submittedName>
        <fullName evidence="2">Uncharacterized protein</fullName>
    </submittedName>
</protein>
<evidence type="ECO:0000256" key="1">
    <source>
        <dbReference type="SAM" id="MobiDB-lite"/>
    </source>
</evidence>
<name>A0A974H733_XENLA</name>
<organism evidence="2 3">
    <name type="scientific">Xenopus laevis</name>
    <name type="common">African clawed frog</name>
    <dbReference type="NCBI Taxonomy" id="8355"/>
    <lineage>
        <taxon>Eukaryota</taxon>
        <taxon>Metazoa</taxon>
        <taxon>Chordata</taxon>
        <taxon>Craniata</taxon>
        <taxon>Vertebrata</taxon>
        <taxon>Euteleostomi</taxon>
        <taxon>Amphibia</taxon>
        <taxon>Batrachia</taxon>
        <taxon>Anura</taxon>
        <taxon>Pipoidea</taxon>
        <taxon>Pipidae</taxon>
        <taxon>Xenopodinae</taxon>
        <taxon>Xenopus</taxon>
        <taxon>Xenopus</taxon>
    </lineage>
</organism>
<accession>A0A974H733</accession>
<feature type="region of interest" description="Disordered" evidence="1">
    <location>
        <begin position="1"/>
        <end position="36"/>
    </location>
</feature>
<evidence type="ECO:0000313" key="3">
    <source>
        <dbReference type="Proteomes" id="UP000694892"/>
    </source>
</evidence>
<feature type="compositionally biased region" description="Polar residues" evidence="1">
    <location>
        <begin position="23"/>
        <end position="34"/>
    </location>
</feature>
<reference evidence="3" key="1">
    <citation type="journal article" date="2016" name="Nature">
        <title>Genome evolution in the allotetraploid frog Xenopus laevis.</title>
        <authorList>
            <person name="Session A.M."/>
            <person name="Uno Y."/>
            <person name="Kwon T."/>
            <person name="Chapman J.A."/>
            <person name="Toyoda A."/>
            <person name="Takahashi S."/>
            <person name="Fukui A."/>
            <person name="Hikosaka A."/>
            <person name="Suzuki A."/>
            <person name="Kondo M."/>
            <person name="van Heeringen S.J."/>
            <person name="Quigley I."/>
            <person name="Heinz S."/>
            <person name="Ogino H."/>
            <person name="Ochi H."/>
            <person name="Hellsten U."/>
            <person name="Lyons J.B."/>
            <person name="Simakov O."/>
            <person name="Putnam N."/>
            <person name="Stites J."/>
            <person name="Kuroki Y."/>
            <person name="Tanaka T."/>
            <person name="Michiue T."/>
            <person name="Watanabe M."/>
            <person name="Bogdanovic O."/>
            <person name="Lister R."/>
            <person name="Georgiou G."/>
            <person name="Paranjpe S.S."/>
            <person name="van Kruijsbergen I."/>
            <person name="Shu S."/>
            <person name="Carlson J."/>
            <person name="Kinoshita T."/>
            <person name="Ohta Y."/>
            <person name="Mawaribuchi S."/>
            <person name="Jenkins J."/>
            <person name="Grimwood J."/>
            <person name="Schmutz J."/>
            <person name="Mitros T."/>
            <person name="Mozaffari S.V."/>
            <person name="Suzuki Y."/>
            <person name="Haramoto Y."/>
            <person name="Yamamoto T.S."/>
            <person name="Takagi C."/>
            <person name="Heald R."/>
            <person name="Miller K."/>
            <person name="Haudenschild C."/>
            <person name="Kitzman J."/>
            <person name="Nakayama T."/>
            <person name="Izutsu Y."/>
            <person name="Robert J."/>
            <person name="Fortriede J."/>
            <person name="Burns K."/>
            <person name="Lotay V."/>
            <person name="Karimi K."/>
            <person name="Yasuoka Y."/>
            <person name="Dichmann D.S."/>
            <person name="Flajnik M.F."/>
            <person name="Houston D.W."/>
            <person name="Shendure J."/>
            <person name="DuPasquier L."/>
            <person name="Vize P.D."/>
            <person name="Zorn A.M."/>
            <person name="Ito M."/>
            <person name="Marcotte E.M."/>
            <person name="Wallingford J.B."/>
            <person name="Ito Y."/>
            <person name="Asashima M."/>
            <person name="Ueno N."/>
            <person name="Matsuda Y."/>
            <person name="Veenstra G.J."/>
            <person name="Fujiyama A."/>
            <person name="Harland R.M."/>
            <person name="Taira M."/>
            <person name="Rokhsar D.S."/>
        </authorList>
    </citation>
    <scope>NUCLEOTIDE SEQUENCE [LARGE SCALE GENOMIC DNA]</scope>
    <source>
        <strain evidence="3">J</strain>
    </source>
</reference>
<dbReference type="Proteomes" id="UP000694892">
    <property type="component" value="Chromosome 8S"/>
</dbReference>
<dbReference type="EMBL" id="CM004481">
    <property type="protein sequence ID" value="OCT66751.1"/>
    <property type="molecule type" value="Genomic_DNA"/>
</dbReference>
<dbReference type="AlphaFoldDB" id="A0A974H733"/>
<proteinExistence type="predicted"/>
<evidence type="ECO:0000313" key="2">
    <source>
        <dbReference type="EMBL" id="OCT66751.1"/>
    </source>
</evidence>
<sequence length="81" mass="9057">MEKELFVGSIPFLRSDSNKPPEQHPNSNSCQLSHTDMESSLGRGCWELEFRVSLWFLVGAGSSCSALKVGQRDLEEVLRTT</sequence>